<name>A0A0E9UZQ0_ANGAN</name>
<evidence type="ECO:0000313" key="1">
    <source>
        <dbReference type="EMBL" id="JAH70685.1"/>
    </source>
</evidence>
<accession>A0A0E9UZQ0</accession>
<dbReference type="AlphaFoldDB" id="A0A0E9UZQ0"/>
<protein>
    <submittedName>
        <fullName evidence="1">Uncharacterized protein</fullName>
    </submittedName>
</protein>
<dbReference type="EMBL" id="GBXM01037892">
    <property type="protein sequence ID" value="JAH70685.1"/>
    <property type="molecule type" value="Transcribed_RNA"/>
</dbReference>
<sequence length="19" mass="2362">MLPVQLQIMEIHRAHRLYL</sequence>
<proteinExistence type="predicted"/>
<reference evidence="1" key="2">
    <citation type="journal article" date="2015" name="Fish Shellfish Immunol.">
        <title>Early steps in the European eel (Anguilla anguilla)-Vibrio vulnificus interaction in the gills: Role of the RtxA13 toxin.</title>
        <authorList>
            <person name="Callol A."/>
            <person name="Pajuelo D."/>
            <person name="Ebbesson L."/>
            <person name="Teles M."/>
            <person name="MacKenzie S."/>
            <person name="Amaro C."/>
        </authorList>
    </citation>
    <scope>NUCLEOTIDE SEQUENCE</scope>
</reference>
<reference evidence="1" key="1">
    <citation type="submission" date="2014-11" db="EMBL/GenBank/DDBJ databases">
        <authorList>
            <person name="Amaro Gonzalez C."/>
        </authorList>
    </citation>
    <scope>NUCLEOTIDE SEQUENCE</scope>
</reference>
<organism evidence="1">
    <name type="scientific">Anguilla anguilla</name>
    <name type="common">European freshwater eel</name>
    <name type="synonym">Muraena anguilla</name>
    <dbReference type="NCBI Taxonomy" id="7936"/>
    <lineage>
        <taxon>Eukaryota</taxon>
        <taxon>Metazoa</taxon>
        <taxon>Chordata</taxon>
        <taxon>Craniata</taxon>
        <taxon>Vertebrata</taxon>
        <taxon>Euteleostomi</taxon>
        <taxon>Actinopterygii</taxon>
        <taxon>Neopterygii</taxon>
        <taxon>Teleostei</taxon>
        <taxon>Anguilliformes</taxon>
        <taxon>Anguillidae</taxon>
        <taxon>Anguilla</taxon>
    </lineage>
</organism>